<feature type="compositionally biased region" description="Pro residues" evidence="1">
    <location>
        <begin position="19"/>
        <end position="29"/>
    </location>
</feature>
<dbReference type="EMBL" id="CZQE01000204">
    <property type="protein sequence ID" value="CUS45050.1"/>
    <property type="molecule type" value="Genomic_DNA"/>
</dbReference>
<gene>
    <name evidence="2" type="ORF">MGWOODY_Smn805</name>
</gene>
<reference evidence="2" key="1">
    <citation type="submission" date="2015-10" db="EMBL/GenBank/DDBJ databases">
        <authorList>
            <person name="Gilbert D.G."/>
        </authorList>
    </citation>
    <scope>NUCLEOTIDE SEQUENCE</scope>
</reference>
<name>A0A160TJ23_9ZZZZ</name>
<evidence type="ECO:0000256" key="1">
    <source>
        <dbReference type="SAM" id="MobiDB-lite"/>
    </source>
</evidence>
<organism evidence="2">
    <name type="scientific">hydrothermal vent metagenome</name>
    <dbReference type="NCBI Taxonomy" id="652676"/>
    <lineage>
        <taxon>unclassified sequences</taxon>
        <taxon>metagenomes</taxon>
        <taxon>ecological metagenomes</taxon>
    </lineage>
</organism>
<accession>A0A160TJ23</accession>
<proteinExistence type="predicted"/>
<protein>
    <recommendedName>
        <fullName evidence="3">Transglycosylase SLT domain-containing protein</fullName>
    </recommendedName>
</protein>
<evidence type="ECO:0000313" key="2">
    <source>
        <dbReference type="EMBL" id="CUS45050.1"/>
    </source>
</evidence>
<dbReference type="AlphaFoldDB" id="A0A160TJ23"/>
<sequence>MHRFLEENAHLARPRPERPPAPPPSPWDGPPSSWKVPDHLSMRHPRGGYMAMALMSRTMDDLDEVTKGERAATYEEVDKYFGHALIAEGLVPFTYTADQAIWWWKSGGYKVLGSQTVPHAPLAPIPLEGTRLDAPSNSGRGLPTPAAFWSGREVAIPDDHQLAGTAASALPSGSTDPAFLPTIWANASAAESDSPFADPVTHLVGDGPAKAPPGAAKPAPIATGSAAKVAPKAPAPRYGYRADPPTQVERLLALTGKIALEMKRSNGAASNDPYSADNLHLGVNDEYRPAMLKAARTFDLPPQTLAALIGAEASRNKRHEWDPKSRNKKTDASGLTQFMARTWLGEAERRGSYLNGLATRLGYLDKKGKIAATYKQAFLALRFDADHSINASADYAAFNLAKLKKRGVVLDESPAALARYAYLAHHEGLEGATDFLQGKPLSASHWKQNVPPDERQYWLTHYGPNLSTAYRAFMHKYTDDLIDVTDYMYDPEKVTAPPTGGLYGRPK</sequence>
<feature type="region of interest" description="Disordered" evidence="1">
    <location>
        <begin position="1"/>
        <end position="40"/>
    </location>
</feature>
<evidence type="ECO:0008006" key="3">
    <source>
        <dbReference type="Google" id="ProtNLM"/>
    </source>
</evidence>
<dbReference type="SUPFAM" id="SSF53955">
    <property type="entry name" value="Lysozyme-like"/>
    <property type="match status" value="1"/>
</dbReference>
<feature type="compositionally biased region" description="Basic and acidic residues" evidence="1">
    <location>
        <begin position="1"/>
        <end position="18"/>
    </location>
</feature>
<dbReference type="Gene3D" id="1.10.530.10">
    <property type="match status" value="1"/>
</dbReference>
<dbReference type="InterPro" id="IPR023346">
    <property type="entry name" value="Lysozyme-like_dom_sf"/>
</dbReference>